<dbReference type="Proteomes" id="UP000228380">
    <property type="component" value="Chromosome 1"/>
</dbReference>
<feature type="domain" description="Rhodanese" evidence="2">
    <location>
        <begin position="404"/>
        <end position="522"/>
    </location>
</feature>
<dbReference type="InterPro" id="IPR044690">
    <property type="entry name" value="CAS_plant"/>
</dbReference>
<dbReference type="Gene3D" id="3.40.250.10">
    <property type="entry name" value="Rhodanese-like domain"/>
    <property type="match status" value="1"/>
</dbReference>
<dbReference type="SUPFAM" id="SSF52821">
    <property type="entry name" value="Rhodanese/Cell cycle control phosphatase"/>
    <property type="match status" value="1"/>
</dbReference>
<dbReference type="RefSeq" id="XP_008788234.2">
    <property type="nucleotide sequence ID" value="XM_008790012.4"/>
</dbReference>
<dbReference type="OrthoDB" id="551300at2759"/>
<sequence length="678" mass="73561">MPSLMTMLPVCSAVPSCCSNSQISLCVGNRAFYPLQKVLEGVARDISFRRHASKCVHSLVVEKPCQSGSLDSSIFSPYPNEFDDIVRGFSKEYFESESENWCYSTREISGLYLTAEDLKDVEISKLSGPSVLPDELGNDVADEVSSDSVPAETMVSPDIEQPQDIAQNAMTSTITDSPAPVSNTFKVANEGFLNLKESIDNFISGITESINTSIGEVEGAAKNSYGAFTLSVSDTIKSVTKSFDSMATGLFSSVANSKEQASSELTGYSSALKENVYRTGTLAVDILRRTIITSEDTLANAATFVVYSYASAKSLLPPDVRDVLELSEEKAVQILSPVGAAFQKVYIIVEGFEKNIGLDLNDPIVPFILLLGTSATIGISYWLLKYGGYSGDLAPEITLEMLKKEENVVLIDVRPEDLRERDGVPDLRRTARAKYASVTLPEIDGSIKKLLKAGRGIDDALTAVVICNLKIVKDQSKVIIMDANGGRSKAIARSLRTLGVKKPYMVQGGFQSWMKKGLRIKELKSETPLTVLNEEAEAILEDIKPTSTLVVGYGLGISVAIYALLEWEKTLQIIGLIGLGQSLYRRVASYKDSEDLKQDARLLLSPVRLGAQAFSWAARKLEPNKIGLPTSPSSTAVHDRVLQAAAKHESHPSDAEEALGLPRESPGQTNKNLDLPEA</sequence>
<dbReference type="GO" id="GO:0071277">
    <property type="term" value="P:cellular response to calcium ion"/>
    <property type="evidence" value="ECO:0007669"/>
    <property type="project" value="InterPro"/>
</dbReference>
<dbReference type="PANTHER" id="PTHR34209">
    <property type="entry name" value="RHODANESE/CELL CYCLE CONTROL PHOSPHATASE SUPERFAMILY PROTEIN"/>
    <property type="match status" value="1"/>
</dbReference>
<feature type="compositionally biased region" description="Basic and acidic residues" evidence="1">
    <location>
        <begin position="637"/>
        <end position="654"/>
    </location>
</feature>
<accession>A0A8B7BZ06</accession>
<dbReference type="GeneID" id="103706051"/>
<proteinExistence type="predicted"/>
<organism evidence="3 4">
    <name type="scientific">Phoenix dactylifera</name>
    <name type="common">Date palm</name>
    <dbReference type="NCBI Taxonomy" id="42345"/>
    <lineage>
        <taxon>Eukaryota</taxon>
        <taxon>Viridiplantae</taxon>
        <taxon>Streptophyta</taxon>
        <taxon>Embryophyta</taxon>
        <taxon>Tracheophyta</taxon>
        <taxon>Spermatophyta</taxon>
        <taxon>Magnoliopsida</taxon>
        <taxon>Liliopsida</taxon>
        <taxon>Arecaceae</taxon>
        <taxon>Coryphoideae</taxon>
        <taxon>Phoeniceae</taxon>
        <taxon>Phoenix</taxon>
    </lineage>
</organism>
<evidence type="ECO:0000259" key="2">
    <source>
        <dbReference type="PROSITE" id="PS50206"/>
    </source>
</evidence>
<dbReference type="CDD" id="cd00158">
    <property type="entry name" value="RHOD"/>
    <property type="match status" value="1"/>
</dbReference>
<dbReference type="PANTHER" id="PTHR34209:SF3">
    <property type="entry name" value="RHODANESE_CELL CYCLE CONTROL PHOSPHATASE SUPERFAMILY PROTEIN"/>
    <property type="match status" value="1"/>
</dbReference>
<feature type="region of interest" description="Disordered" evidence="1">
    <location>
        <begin position="627"/>
        <end position="678"/>
    </location>
</feature>
<dbReference type="SMART" id="SM00450">
    <property type="entry name" value="RHOD"/>
    <property type="match status" value="1"/>
</dbReference>
<evidence type="ECO:0000313" key="3">
    <source>
        <dbReference type="Proteomes" id="UP000228380"/>
    </source>
</evidence>
<dbReference type="Pfam" id="PF00581">
    <property type="entry name" value="Rhodanese"/>
    <property type="match status" value="1"/>
</dbReference>
<evidence type="ECO:0000313" key="4">
    <source>
        <dbReference type="RefSeq" id="XP_008788234.2"/>
    </source>
</evidence>
<reference evidence="4" key="2">
    <citation type="submission" date="2025-08" db="UniProtKB">
        <authorList>
            <consortium name="RefSeq"/>
        </authorList>
    </citation>
    <scope>IDENTIFICATION</scope>
    <source>
        <tissue evidence="4">Young leaves</tissue>
    </source>
</reference>
<evidence type="ECO:0000256" key="1">
    <source>
        <dbReference type="SAM" id="MobiDB-lite"/>
    </source>
</evidence>
<dbReference type="InterPro" id="IPR001763">
    <property type="entry name" value="Rhodanese-like_dom"/>
</dbReference>
<dbReference type="InterPro" id="IPR036873">
    <property type="entry name" value="Rhodanese-like_dom_sf"/>
</dbReference>
<dbReference type="PROSITE" id="PS50206">
    <property type="entry name" value="RHODANESE_3"/>
    <property type="match status" value="1"/>
</dbReference>
<dbReference type="KEGG" id="pda:103706051"/>
<dbReference type="AlphaFoldDB" id="A0A8B7BZ06"/>
<keyword evidence="3" id="KW-1185">Reference proteome</keyword>
<gene>
    <name evidence="4" type="primary">LOC103706051</name>
</gene>
<name>A0A8B7BZ06_PHODC</name>
<dbReference type="GO" id="GO:0009704">
    <property type="term" value="P:de-etiolation"/>
    <property type="evidence" value="ECO:0007669"/>
    <property type="project" value="InterPro"/>
</dbReference>
<dbReference type="GO" id="GO:0090333">
    <property type="term" value="P:regulation of stomatal closure"/>
    <property type="evidence" value="ECO:0007669"/>
    <property type="project" value="InterPro"/>
</dbReference>
<protein>
    <submittedName>
        <fullName evidence="4">Uncharacterized protein LOC103706051 isoform X1</fullName>
    </submittedName>
</protein>
<reference evidence="3" key="1">
    <citation type="journal article" date="2019" name="Nat. Commun.">
        <title>Genome-wide association mapping of date palm fruit traits.</title>
        <authorList>
            <person name="Hazzouri K.M."/>
            <person name="Gros-Balthazard M."/>
            <person name="Flowers J.M."/>
            <person name="Copetti D."/>
            <person name="Lemansour A."/>
            <person name="Lebrun M."/>
            <person name="Masmoudi K."/>
            <person name="Ferrand S."/>
            <person name="Dhar M.I."/>
            <person name="Fresquez Z.A."/>
            <person name="Rosas U."/>
            <person name="Zhang J."/>
            <person name="Talag J."/>
            <person name="Lee S."/>
            <person name="Kudrna D."/>
            <person name="Powell R.F."/>
            <person name="Leitch I.J."/>
            <person name="Krueger R.R."/>
            <person name="Wing R.A."/>
            <person name="Amiri K.M.A."/>
            <person name="Purugganan M.D."/>
        </authorList>
    </citation>
    <scope>NUCLEOTIDE SEQUENCE [LARGE SCALE GENOMIC DNA]</scope>
    <source>
        <strain evidence="3">cv. Khalas</strain>
    </source>
</reference>